<dbReference type="InterPro" id="IPR045734">
    <property type="entry name" value="Snx8_BAR_dom"/>
</dbReference>
<dbReference type="SUPFAM" id="SSF47473">
    <property type="entry name" value="EF-hand"/>
    <property type="match status" value="1"/>
</dbReference>
<dbReference type="SMART" id="SM00312">
    <property type="entry name" value="PX"/>
    <property type="match status" value="1"/>
</dbReference>
<dbReference type="InterPro" id="IPR011992">
    <property type="entry name" value="EF-hand-dom_pair"/>
</dbReference>
<dbReference type="PANTHER" id="PTHR46571">
    <property type="entry name" value="SORTING NEXIN-8"/>
    <property type="match status" value="1"/>
</dbReference>
<dbReference type="InterPro" id="IPR035704">
    <property type="entry name" value="SNX8/Mvp1_PX"/>
</dbReference>
<protein>
    <recommendedName>
        <fullName evidence="6">PX domain-containing protein</fullName>
    </recommendedName>
</protein>
<comment type="caution">
    <text evidence="7">The sequence shown here is derived from an EMBL/GenBank/DDBJ whole genome shotgun (WGS) entry which is preliminary data.</text>
</comment>
<evidence type="ECO:0000256" key="1">
    <source>
        <dbReference type="ARBA" id="ARBA00004287"/>
    </source>
</evidence>
<gene>
    <name evidence="7" type="ORF">ABEB36_009848</name>
</gene>
<evidence type="ECO:0000313" key="8">
    <source>
        <dbReference type="Proteomes" id="UP001566132"/>
    </source>
</evidence>
<feature type="domain" description="PX" evidence="6">
    <location>
        <begin position="133"/>
        <end position="241"/>
    </location>
</feature>
<dbReference type="AlphaFoldDB" id="A0ABD1EHT1"/>
<dbReference type="Pfam" id="PF19566">
    <property type="entry name" value="Snx8_BAR_dom"/>
    <property type="match status" value="1"/>
</dbReference>
<dbReference type="Proteomes" id="UP001566132">
    <property type="component" value="Unassembled WGS sequence"/>
</dbReference>
<keyword evidence="5" id="KW-0472">Membrane</keyword>
<dbReference type="InterPro" id="IPR036871">
    <property type="entry name" value="PX_dom_sf"/>
</dbReference>
<keyword evidence="4" id="KW-0653">Protein transport</keyword>
<keyword evidence="3" id="KW-0813">Transport</keyword>
<dbReference type="Pfam" id="PF00787">
    <property type="entry name" value="PX"/>
    <property type="match status" value="1"/>
</dbReference>
<organism evidence="7 8">
    <name type="scientific">Hypothenemus hampei</name>
    <name type="common">Coffee berry borer</name>
    <dbReference type="NCBI Taxonomy" id="57062"/>
    <lineage>
        <taxon>Eukaryota</taxon>
        <taxon>Metazoa</taxon>
        <taxon>Ecdysozoa</taxon>
        <taxon>Arthropoda</taxon>
        <taxon>Hexapoda</taxon>
        <taxon>Insecta</taxon>
        <taxon>Pterygota</taxon>
        <taxon>Neoptera</taxon>
        <taxon>Endopterygota</taxon>
        <taxon>Coleoptera</taxon>
        <taxon>Polyphaga</taxon>
        <taxon>Cucujiformia</taxon>
        <taxon>Curculionidae</taxon>
        <taxon>Scolytinae</taxon>
        <taxon>Hypothenemus</taxon>
    </lineage>
</organism>
<evidence type="ECO:0000313" key="7">
    <source>
        <dbReference type="EMBL" id="KAL1494218.1"/>
    </source>
</evidence>
<dbReference type="Gene3D" id="1.10.238.10">
    <property type="entry name" value="EF-hand"/>
    <property type="match status" value="1"/>
</dbReference>
<dbReference type="PROSITE" id="PS50195">
    <property type="entry name" value="PX"/>
    <property type="match status" value="1"/>
</dbReference>
<dbReference type="Gene3D" id="3.30.1520.10">
    <property type="entry name" value="Phox-like domain"/>
    <property type="match status" value="1"/>
</dbReference>
<sequence length="512" mass="58392">MTTVLSSAAIPVTYRDLYNKCSYNDEPIHKDVYKALLSKSNLDDAQLKIVWDLVGPSKQTQGVVNRTNFYKTLALIAWAQQGKSISDKLFDTFTANEYPTPNFLDLDPVVNLKQTLFQQNQPEISKSYQKLSELDSVTVHLVPEKKGLFLKHSEYLVTSKKCNSKVTRRYNDFVALQELLLNRFPYRLVPSLPPKRIIINDSQFLEERSRGLQRWLTLICRHPVICRDSIIVFFLTDNGSDLQHRIKNVFRKVPDEFMTSDVAATARELLPPDNSQIAMSRETIRSLVNIIGRLKQDVDSLVDRQQASAKDLEDVALQLKNVSDLAMGSKSFFMESWNKAQTNFEGMSSQLQGISHTCLTKAAYEQRTVCEKLSLLYDILVAHKELYERLEKGLANDHQAALAKMLTLKKKKLQGAISGLDLESVEQLEAKMLAQENIISSIDLRTDFSLYCVHMETQLVFAYLGMLPSVFSNFVNLKVQTHFELLDLWRSLQSYQYGRLEKEGSNGVAPEI</sequence>
<dbReference type="GO" id="GO:0015031">
    <property type="term" value="P:protein transport"/>
    <property type="evidence" value="ECO:0007669"/>
    <property type="project" value="UniProtKB-KW"/>
</dbReference>
<dbReference type="SUPFAM" id="SSF64268">
    <property type="entry name" value="PX domain"/>
    <property type="match status" value="1"/>
</dbReference>
<dbReference type="InterPro" id="IPR028662">
    <property type="entry name" value="SNX8/Mvp1"/>
</dbReference>
<comment type="subcellular location">
    <subcellularLocation>
        <location evidence="1">Membrane</location>
        <topology evidence="1">Peripheral membrane protein</topology>
        <orientation evidence="1">Cytoplasmic side</orientation>
    </subcellularLocation>
</comment>
<dbReference type="EMBL" id="JBDJPC010000007">
    <property type="protein sequence ID" value="KAL1494218.1"/>
    <property type="molecule type" value="Genomic_DNA"/>
</dbReference>
<evidence type="ECO:0000256" key="4">
    <source>
        <dbReference type="ARBA" id="ARBA00022927"/>
    </source>
</evidence>
<dbReference type="Pfam" id="PF12763">
    <property type="entry name" value="EH"/>
    <property type="match status" value="1"/>
</dbReference>
<dbReference type="InterPro" id="IPR001683">
    <property type="entry name" value="PX_dom"/>
</dbReference>
<evidence type="ECO:0000259" key="6">
    <source>
        <dbReference type="PROSITE" id="PS50195"/>
    </source>
</evidence>
<reference evidence="7 8" key="1">
    <citation type="submission" date="2024-05" db="EMBL/GenBank/DDBJ databases">
        <title>Genetic variation in Jamaican populations of the coffee berry borer (Hypothenemus hampei).</title>
        <authorList>
            <person name="Errbii M."/>
            <person name="Myrie A."/>
        </authorList>
    </citation>
    <scope>NUCLEOTIDE SEQUENCE [LARGE SCALE GENOMIC DNA]</scope>
    <source>
        <strain evidence="7">JA-Hopewell-2020-01-JO</strain>
        <tissue evidence="7">Whole body</tissue>
    </source>
</reference>
<keyword evidence="8" id="KW-1185">Reference proteome</keyword>
<evidence type="ECO:0000256" key="3">
    <source>
        <dbReference type="ARBA" id="ARBA00022448"/>
    </source>
</evidence>
<evidence type="ECO:0000256" key="2">
    <source>
        <dbReference type="ARBA" id="ARBA00010883"/>
    </source>
</evidence>
<evidence type="ECO:0000256" key="5">
    <source>
        <dbReference type="ARBA" id="ARBA00023136"/>
    </source>
</evidence>
<dbReference type="CDD" id="cd06866">
    <property type="entry name" value="PX_SNX8_Mvp1p_like"/>
    <property type="match status" value="1"/>
</dbReference>
<name>A0ABD1EHT1_HYPHA</name>
<comment type="similarity">
    <text evidence="2">Belongs to the sorting nexin family.</text>
</comment>
<dbReference type="InterPro" id="IPR000261">
    <property type="entry name" value="EH_dom"/>
</dbReference>
<dbReference type="GO" id="GO:0016020">
    <property type="term" value="C:membrane"/>
    <property type="evidence" value="ECO:0007669"/>
    <property type="project" value="UniProtKB-SubCell"/>
</dbReference>
<dbReference type="PANTHER" id="PTHR46571:SF1">
    <property type="entry name" value="SORTING NEXIN-8"/>
    <property type="match status" value="1"/>
</dbReference>
<accession>A0ABD1EHT1</accession>
<proteinExistence type="inferred from homology"/>